<dbReference type="Gene3D" id="3.30.70.1260">
    <property type="entry name" value="bacterial protein sp0830 like"/>
    <property type="match status" value="1"/>
</dbReference>
<dbReference type="KEGG" id="fuv:JR347_15615"/>
<sequence>MKHVCLLRGVNVSGSNKIKMAELREALESEVDLNNIQTYIQSGNIILDSELNKNEVSIKVHQCIKKSFGFDMPVLTLSQDELKAIKSANPYSDSDIKKQYFVFLFSIPEEEQIKKMNALSYPNEEFTITDSVVYYHPKEGYGKAKLSNNAFENKLKVRATARNLNTLETLIKLAQ</sequence>
<organism evidence="1 2">
    <name type="scientific">Fulvivirga lutea</name>
    <dbReference type="NCBI Taxonomy" id="2810512"/>
    <lineage>
        <taxon>Bacteria</taxon>
        <taxon>Pseudomonadati</taxon>
        <taxon>Bacteroidota</taxon>
        <taxon>Cytophagia</taxon>
        <taxon>Cytophagales</taxon>
        <taxon>Fulvivirgaceae</taxon>
        <taxon>Fulvivirga</taxon>
    </lineage>
</organism>
<evidence type="ECO:0000313" key="2">
    <source>
        <dbReference type="Proteomes" id="UP000662783"/>
    </source>
</evidence>
<evidence type="ECO:0000313" key="1">
    <source>
        <dbReference type="EMBL" id="QSE97005.1"/>
    </source>
</evidence>
<dbReference type="Pfam" id="PF08002">
    <property type="entry name" value="DUF1697"/>
    <property type="match status" value="1"/>
</dbReference>
<dbReference type="Proteomes" id="UP000662783">
    <property type="component" value="Chromosome"/>
</dbReference>
<dbReference type="PIRSF" id="PIRSF008502">
    <property type="entry name" value="UCP008502"/>
    <property type="match status" value="1"/>
</dbReference>
<protein>
    <submittedName>
        <fullName evidence="1">DUF1697 domain-containing protein</fullName>
    </submittedName>
</protein>
<accession>A0A974WFG9</accession>
<gene>
    <name evidence="1" type="ORF">JR347_15615</name>
</gene>
<dbReference type="InterPro" id="IPR012545">
    <property type="entry name" value="DUF1697"/>
</dbReference>
<dbReference type="Gene3D" id="3.30.70.1280">
    <property type="entry name" value="SP0830-like domains"/>
    <property type="match status" value="1"/>
</dbReference>
<name>A0A974WFG9_9BACT</name>
<dbReference type="AlphaFoldDB" id="A0A974WFG9"/>
<keyword evidence="2" id="KW-1185">Reference proteome</keyword>
<dbReference type="EMBL" id="CP070608">
    <property type="protein sequence ID" value="QSE97005.1"/>
    <property type="molecule type" value="Genomic_DNA"/>
</dbReference>
<reference evidence="1" key="1">
    <citation type="submission" date="2021-02" db="EMBL/GenBank/DDBJ databases">
        <title>Fulvivirga sp. S481 isolated from sea water.</title>
        <authorList>
            <person name="Bae S.S."/>
            <person name="Baek K."/>
        </authorList>
    </citation>
    <scope>NUCLEOTIDE SEQUENCE</scope>
    <source>
        <strain evidence="1">S481</strain>
    </source>
</reference>
<dbReference type="PANTHER" id="PTHR36439:SF1">
    <property type="entry name" value="DUF1697 DOMAIN-CONTAINING PROTEIN"/>
    <property type="match status" value="1"/>
</dbReference>
<dbReference type="PANTHER" id="PTHR36439">
    <property type="entry name" value="BLL4334 PROTEIN"/>
    <property type="match status" value="1"/>
</dbReference>
<proteinExistence type="predicted"/>
<dbReference type="SUPFAM" id="SSF160379">
    <property type="entry name" value="SP0830-like"/>
    <property type="match status" value="1"/>
</dbReference>